<comment type="function">
    <text evidence="7">Aquaglyceroporin that may modulate the water content and osmolytes during anhydrobiosis.</text>
</comment>
<name>A0ABR1D5B7_NECAM</name>
<dbReference type="Proteomes" id="UP001303046">
    <property type="component" value="Unassembled WGS sequence"/>
</dbReference>
<accession>A0ABR1D5B7</accession>
<dbReference type="InterPro" id="IPR022357">
    <property type="entry name" value="MIP_CS"/>
</dbReference>
<keyword evidence="5 10" id="KW-1133">Transmembrane helix</keyword>
<dbReference type="InterPro" id="IPR050363">
    <property type="entry name" value="MIP/Aquaporin"/>
</dbReference>
<dbReference type="Pfam" id="PF00230">
    <property type="entry name" value="MIP"/>
    <property type="match status" value="1"/>
</dbReference>
<dbReference type="EMBL" id="JAVFWL010000003">
    <property type="protein sequence ID" value="KAK6745148.1"/>
    <property type="molecule type" value="Genomic_DNA"/>
</dbReference>
<comment type="similarity">
    <text evidence="2 8">Belongs to the MIP/aquaporin (TC 1.A.8) family.</text>
</comment>
<evidence type="ECO:0008006" key="13">
    <source>
        <dbReference type="Google" id="ProtNLM"/>
    </source>
</evidence>
<feature type="transmembrane region" description="Helical" evidence="10">
    <location>
        <begin position="110"/>
        <end position="132"/>
    </location>
</feature>
<evidence type="ECO:0000256" key="7">
    <source>
        <dbReference type="ARBA" id="ARBA00045280"/>
    </source>
</evidence>
<evidence type="ECO:0000313" key="12">
    <source>
        <dbReference type="Proteomes" id="UP001303046"/>
    </source>
</evidence>
<dbReference type="PRINTS" id="PR00783">
    <property type="entry name" value="MINTRINSICP"/>
</dbReference>
<evidence type="ECO:0000256" key="8">
    <source>
        <dbReference type="RuleBase" id="RU000477"/>
    </source>
</evidence>
<evidence type="ECO:0000256" key="1">
    <source>
        <dbReference type="ARBA" id="ARBA00004141"/>
    </source>
</evidence>
<feature type="transmembrane region" description="Helical" evidence="10">
    <location>
        <begin position="69"/>
        <end position="89"/>
    </location>
</feature>
<reference evidence="11 12" key="1">
    <citation type="submission" date="2023-08" db="EMBL/GenBank/DDBJ databases">
        <title>A Necator americanus chromosomal reference genome.</title>
        <authorList>
            <person name="Ilik V."/>
            <person name="Petrzelkova K.J."/>
            <person name="Pardy F."/>
            <person name="Fuh T."/>
            <person name="Niatou-Singa F.S."/>
            <person name="Gouil Q."/>
            <person name="Baker L."/>
            <person name="Ritchie M.E."/>
            <person name="Jex A.R."/>
            <person name="Gazzola D."/>
            <person name="Li H."/>
            <person name="Toshio Fujiwara R."/>
            <person name="Zhan B."/>
            <person name="Aroian R.V."/>
            <person name="Pafco B."/>
            <person name="Schwarz E.M."/>
        </authorList>
    </citation>
    <scope>NUCLEOTIDE SEQUENCE [LARGE SCALE GENOMIC DNA]</scope>
    <source>
        <strain evidence="11 12">Aroian</strain>
        <tissue evidence="11">Whole animal</tissue>
    </source>
</reference>
<evidence type="ECO:0000256" key="10">
    <source>
        <dbReference type="SAM" id="Phobius"/>
    </source>
</evidence>
<feature type="compositionally biased region" description="Basic and acidic residues" evidence="9">
    <location>
        <begin position="293"/>
        <end position="306"/>
    </location>
</feature>
<evidence type="ECO:0000256" key="5">
    <source>
        <dbReference type="ARBA" id="ARBA00022989"/>
    </source>
</evidence>
<feature type="transmembrane region" description="Helical" evidence="10">
    <location>
        <begin position="170"/>
        <end position="188"/>
    </location>
</feature>
<evidence type="ECO:0000256" key="2">
    <source>
        <dbReference type="ARBA" id="ARBA00006175"/>
    </source>
</evidence>
<evidence type="ECO:0000256" key="9">
    <source>
        <dbReference type="SAM" id="MobiDB-lite"/>
    </source>
</evidence>
<organism evidence="11 12">
    <name type="scientific">Necator americanus</name>
    <name type="common">Human hookworm</name>
    <dbReference type="NCBI Taxonomy" id="51031"/>
    <lineage>
        <taxon>Eukaryota</taxon>
        <taxon>Metazoa</taxon>
        <taxon>Ecdysozoa</taxon>
        <taxon>Nematoda</taxon>
        <taxon>Chromadorea</taxon>
        <taxon>Rhabditida</taxon>
        <taxon>Rhabditina</taxon>
        <taxon>Rhabditomorpha</taxon>
        <taxon>Strongyloidea</taxon>
        <taxon>Ancylostomatidae</taxon>
        <taxon>Bunostominae</taxon>
        <taxon>Necator</taxon>
    </lineage>
</organism>
<dbReference type="SUPFAM" id="SSF81338">
    <property type="entry name" value="Aquaporin-like"/>
    <property type="match status" value="1"/>
</dbReference>
<dbReference type="PROSITE" id="PS00221">
    <property type="entry name" value="MIP"/>
    <property type="match status" value="1"/>
</dbReference>
<dbReference type="PANTHER" id="PTHR43829:SF5">
    <property type="entry name" value="AQUAPORIN-9"/>
    <property type="match status" value="1"/>
</dbReference>
<feature type="transmembrane region" description="Helical" evidence="10">
    <location>
        <begin position="34"/>
        <end position="57"/>
    </location>
</feature>
<sequence length="322" mass="35449">MAESSTSTIKEEPMFTPDLVREAIRIRSPILRNALSEFFGTMLLLFIGDAIVMQFVLSDQKLNSWVQINFGWGLAITFTVYCCARTSGGHFNPAVSLTMVTFGRLSVRDFLIYCVVQTFGAFVGAAGAYGIYYNQFVNYEGPEHRIVGEKATAECFCSFPQAHVGNLTCFFDQVAGTGLLVLFVAVIIDKRNRIPEVAHPWLFGFVLVMIGTCYGMNLGYPINPARDLGPRILAYFIYGSEVFTYHHYYFWIPIVAPLVGAVTGAWLYHIFVGAHIPDPEEDAPALLAVVGGESHDKPPSARDAKAPEGGVGSDKHQGSDHK</sequence>
<feature type="region of interest" description="Disordered" evidence="9">
    <location>
        <begin position="287"/>
        <end position="322"/>
    </location>
</feature>
<comment type="subcellular location">
    <subcellularLocation>
        <location evidence="1">Membrane</location>
        <topology evidence="1">Multi-pass membrane protein</topology>
    </subcellularLocation>
</comment>
<dbReference type="NCBIfam" id="TIGR00861">
    <property type="entry name" value="MIP"/>
    <property type="match status" value="1"/>
</dbReference>
<evidence type="ECO:0000256" key="3">
    <source>
        <dbReference type="ARBA" id="ARBA00022448"/>
    </source>
</evidence>
<keyword evidence="12" id="KW-1185">Reference proteome</keyword>
<dbReference type="PANTHER" id="PTHR43829">
    <property type="entry name" value="AQUAPORIN OR AQUAGLYCEROPORIN RELATED"/>
    <property type="match status" value="1"/>
</dbReference>
<dbReference type="InterPro" id="IPR000425">
    <property type="entry name" value="MIP"/>
</dbReference>
<feature type="compositionally biased region" description="Basic and acidic residues" evidence="9">
    <location>
        <begin position="313"/>
        <end position="322"/>
    </location>
</feature>
<keyword evidence="4 8" id="KW-0812">Transmembrane</keyword>
<comment type="caution">
    <text evidence="11">The sequence shown here is derived from an EMBL/GenBank/DDBJ whole genome shotgun (WGS) entry which is preliminary data.</text>
</comment>
<evidence type="ECO:0000256" key="6">
    <source>
        <dbReference type="ARBA" id="ARBA00023136"/>
    </source>
</evidence>
<protein>
    <recommendedName>
        <fullName evidence="13">Channel protein, MIP family</fullName>
    </recommendedName>
</protein>
<proteinExistence type="inferred from homology"/>
<evidence type="ECO:0000313" key="11">
    <source>
        <dbReference type="EMBL" id="KAK6745148.1"/>
    </source>
</evidence>
<dbReference type="InterPro" id="IPR023271">
    <property type="entry name" value="Aquaporin-like"/>
</dbReference>
<keyword evidence="6 10" id="KW-0472">Membrane</keyword>
<keyword evidence="3 8" id="KW-0813">Transport</keyword>
<feature type="transmembrane region" description="Helical" evidence="10">
    <location>
        <begin position="248"/>
        <end position="268"/>
    </location>
</feature>
<dbReference type="CDD" id="cd00333">
    <property type="entry name" value="MIP"/>
    <property type="match status" value="1"/>
</dbReference>
<gene>
    <name evidence="11" type="primary">Necator_chrIII.g12471</name>
    <name evidence="11" type="ORF">RB195_011705</name>
</gene>
<feature type="transmembrane region" description="Helical" evidence="10">
    <location>
        <begin position="200"/>
        <end position="220"/>
    </location>
</feature>
<dbReference type="Gene3D" id="1.20.1080.10">
    <property type="entry name" value="Glycerol uptake facilitator protein"/>
    <property type="match status" value="1"/>
</dbReference>
<evidence type="ECO:0000256" key="4">
    <source>
        <dbReference type="ARBA" id="ARBA00022692"/>
    </source>
</evidence>